<organism evidence="4 5">
    <name type="scientific">Candidatus Eisenbergiella intestinigallinarum</name>
    <dbReference type="NCBI Taxonomy" id="2838549"/>
    <lineage>
        <taxon>Bacteria</taxon>
        <taxon>Bacillati</taxon>
        <taxon>Bacillota</taxon>
        <taxon>Clostridia</taxon>
        <taxon>Lachnospirales</taxon>
        <taxon>Lachnospiraceae</taxon>
        <taxon>Eisenbergiella</taxon>
    </lineage>
</organism>
<dbReference type="GO" id="GO:0016757">
    <property type="term" value="F:glycosyltransferase activity"/>
    <property type="evidence" value="ECO:0007669"/>
    <property type="project" value="UniProtKB-KW"/>
</dbReference>
<reference evidence="4" key="2">
    <citation type="submission" date="2021-04" db="EMBL/GenBank/DDBJ databases">
        <authorList>
            <person name="Gilroy R."/>
        </authorList>
    </citation>
    <scope>NUCLEOTIDE SEQUENCE</scope>
    <source>
        <strain evidence="4">ChiBcec1-1630</strain>
    </source>
</reference>
<dbReference type="PANTHER" id="PTHR22916">
    <property type="entry name" value="GLYCOSYLTRANSFERASE"/>
    <property type="match status" value="1"/>
</dbReference>
<evidence type="ECO:0000259" key="3">
    <source>
        <dbReference type="Pfam" id="PF00535"/>
    </source>
</evidence>
<dbReference type="Pfam" id="PF00535">
    <property type="entry name" value="Glycos_transf_2"/>
    <property type="match status" value="1"/>
</dbReference>
<protein>
    <submittedName>
        <fullName evidence="4">Glycosyltransferase</fullName>
    </submittedName>
</protein>
<dbReference type="AlphaFoldDB" id="A0A9D2QNM5"/>
<dbReference type="Proteomes" id="UP000823922">
    <property type="component" value="Unassembled WGS sequence"/>
</dbReference>
<evidence type="ECO:0000256" key="1">
    <source>
        <dbReference type="ARBA" id="ARBA00022676"/>
    </source>
</evidence>
<dbReference type="CDD" id="cd00761">
    <property type="entry name" value="Glyco_tranf_GTA_type"/>
    <property type="match status" value="1"/>
</dbReference>
<keyword evidence="1" id="KW-0328">Glycosyltransferase</keyword>
<evidence type="ECO:0000313" key="5">
    <source>
        <dbReference type="Proteomes" id="UP000823922"/>
    </source>
</evidence>
<keyword evidence="2" id="KW-0808">Transferase</keyword>
<comment type="caution">
    <text evidence="4">The sequence shown here is derived from an EMBL/GenBank/DDBJ whole genome shotgun (WGS) entry which is preliminary data.</text>
</comment>
<name>A0A9D2QNM5_9FIRM</name>
<dbReference type="InterPro" id="IPR001173">
    <property type="entry name" value="Glyco_trans_2-like"/>
</dbReference>
<reference evidence="4" key="1">
    <citation type="journal article" date="2021" name="PeerJ">
        <title>Extensive microbial diversity within the chicken gut microbiome revealed by metagenomics and culture.</title>
        <authorList>
            <person name="Gilroy R."/>
            <person name="Ravi A."/>
            <person name="Getino M."/>
            <person name="Pursley I."/>
            <person name="Horton D.L."/>
            <person name="Alikhan N.F."/>
            <person name="Baker D."/>
            <person name="Gharbi K."/>
            <person name="Hall N."/>
            <person name="Watson M."/>
            <person name="Adriaenssens E.M."/>
            <person name="Foster-Nyarko E."/>
            <person name="Jarju S."/>
            <person name="Secka A."/>
            <person name="Antonio M."/>
            <person name="Oren A."/>
            <person name="Chaudhuri R.R."/>
            <person name="La Ragione R."/>
            <person name="Hildebrand F."/>
            <person name="Pallen M.J."/>
        </authorList>
    </citation>
    <scope>NUCLEOTIDE SEQUENCE</scope>
    <source>
        <strain evidence="4">ChiBcec1-1630</strain>
    </source>
</reference>
<sequence>MSQPLITIIIPVYNILDCLERCVGSVCAQTWQNLEIILVDDGSTDGTGALCDALAGRDGRIRVFHKPNGGSSSARNLGIEQANGAYLGFVDSDDFIEPQMYELMMHEIQEGGYKIVQVSRDEIGEDGQRRPDVCVPPKEAVFRDSGEFLRTLLLHEGDCSFCTKLIDAALFQDRRFPEGELNEDFYLLLQLLTEADGVRILPQQLYHVYYRMGSNTRKKDRSEFSRVFVDIVKNADYAQKLTEERFPEYKKEAARFGLFQRLDYLLHIPVEQMSRENSFYREVIRYCRANVRETVTNPWLTRQQKLYLLLLTAAPRPVRSLHRLTMRIRGK</sequence>
<accession>A0A9D2QNM5</accession>
<proteinExistence type="predicted"/>
<dbReference type="EMBL" id="DWVS01000329">
    <property type="protein sequence ID" value="HJC88862.1"/>
    <property type="molecule type" value="Genomic_DNA"/>
</dbReference>
<dbReference type="InterPro" id="IPR029044">
    <property type="entry name" value="Nucleotide-diphossugar_trans"/>
</dbReference>
<dbReference type="Gene3D" id="3.90.550.10">
    <property type="entry name" value="Spore Coat Polysaccharide Biosynthesis Protein SpsA, Chain A"/>
    <property type="match status" value="1"/>
</dbReference>
<evidence type="ECO:0000256" key="2">
    <source>
        <dbReference type="ARBA" id="ARBA00022679"/>
    </source>
</evidence>
<dbReference type="SUPFAM" id="SSF53448">
    <property type="entry name" value="Nucleotide-diphospho-sugar transferases"/>
    <property type="match status" value="1"/>
</dbReference>
<gene>
    <name evidence="4" type="ORF">H9926_12705</name>
</gene>
<evidence type="ECO:0000313" key="4">
    <source>
        <dbReference type="EMBL" id="HJC88862.1"/>
    </source>
</evidence>
<feature type="domain" description="Glycosyltransferase 2-like" evidence="3">
    <location>
        <begin position="7"/>
        <end position="133"/>
    </location>
</feature>
<dbReference type="PANTHER" id="PTHR22916:SF51">
    <property type="entry name" value="GLYCOSYLTRANSFERASE EPSH-RELATED"/>
    <property type="match status" value="1"/>
</dbReference>